<reference evidence="10" key="1">
    <citation type="submission" date="2021-03" db="EMBL/GenBank/DDBJ databases">
        <authorList>
            <person name="Tagirdzhanova G."/>
        </authorList>
    </citation>
    <scope>NUCLEOTIDE SEQUENCE</scope>
</reference>
<dbReference type="PANTHER" id="PTHR28124:SF1">
    <property type="entry name" value="DNA REPLICATION REGULATOR SLD2"/>
    <property type="match status" value="1"/>
</dbReference>
<dbReference type="GO" id="GO:1902977">
    <property type="term" value="P:mitotic DNA replication preinitiation complex assembly"/>
    <property type="evidence" value="ECO:0007669"/>
    <property type="project" value="TreeGrafter"/>
</dbReference>
<feature type="compositionally biased region" description="Basic and acidic residues" evidence="9">
    <location>
        <begin position="341"/>
        <end position="350"/>
    </location>
</feature>
<accession>A0A8H3ENB7</accession>
<dbReference type="AlphaFoldDB" id="A0A8H3ENB7"/>
<evidence type="ECO:0000256" key="8">
    <source>
        <dbReference type="RuleBase" id="RU367067"/>
    </source>
</evidence>
<name>A0A8H3ENB7_9LECA</name>
<evidence type="ECO:0000256" key="6">
    <source>
        <dbReference type="ARBA" id="ARBA00023306"/>
    </source>
</evidence>
<dbReference type="InterPro" id="IPR021110">
    <property type="entry name" value="DNA_rep_checkpnt_protein"/>
</dbReference>
<dbReference type="Proteomes" id="UP000664534">
    <property type="component" value="Unassembled WGS sequence"/>
</dbReference>
<feature type="compositionally biased region" description="Basic and acidic residues" evidence="9">
    <location>
        <begin position="297"/>
        <end position="310"/>
    </location>
</feature>
<dbReference type="InterPro" id="IPR040203">
    <property type="entry name" value="Sld2"/>
</dbReference>
<evidence type="ECO:0000256" key="3">
    <source>
        <dbReference type="ARBA" id="ARBA00018363"/>
    </source>
</evidence>
<comment type="similarity">
    <text evidence="2 8">Belongs to the SLD2 family.</text>
</comment>
<evidence type="ECO:0000256" key="7">
    <source>
        <dbReference type="ARBA" id="ARBA00025253"/>
    </source>
</evidence>
<feature type="compositionally biased region" description="Acidic residues" evidence="9">
    <location>
        <begin position="330"/>
        <end position="340"/>
    </location>
</feature>
<evidence type="ECO:0000313" key="10">
    <source>
        <dbReference type="EMBL" id="CAF9907558.1"/>
    </source>
</evidence>
<organism evidence="10 11">
    <name type="scientific">Imshaugia aleurites</name>
    <dbReference type="NCBI Taxonomy" id="172621"/>
    <lineage>
        <taxon>Eukaryota</taxon>
        <taxon>Fungi</taxon>
        <taxon>Dikarya</taxon>
        <taxon>Ascomycota</taxon>
        <taxon>Pezizomycotina</taxon>
        <taxon>Lecanoromycetes</taxon>
        <taxon>OSLEUM clade</taxon>
        <taxon>Lecanoromycetidae</taxon>
        <taxon>Lecanorales</taxon>
        <taxon>Lecanorineae</taxon>
        <taxon>Parmeliaceae</taxon>
        <taxon>Imshaugia</taxon>
    </lineage>
</organism>
<keyword evidence="6 8" id="KW-0131">Cell cycle</keyword>
<dbReference type="OrthoDB" id="8775810at2759"/>
<evidence type="ECO:0000256" key="4">
    <source>
        <dbReference type="ARBA" id="ARBA00022705"/>
    </source>
</evidence>
<evidence type="ECO:0000256" key="9">
    <source>
        <dbReference type="SAM" id="MobiDB-lite"/>
    </source>
</evidence>
<feature type="region of interest" description="Disordered" evidence="9">
    <location>
        <begin position="463"/>
        <end position="486"/>
    </location>
</feature>
<dbReference type="EMBL" id="CAJPDT010000003">
    <property type="protein sequence ID" value="CAF9907558.1"/>
    <property type="molecule type" value="Genomic_DNA"/>
</dbReference>
<feature type="region of interest" description="Disordered" evidence="9">
    <location>
        <begin position="165"/>
        <end position="200"/>
    </location>
</feature>
<protein>
    <recommendedName>
        <fullName evidence="3 8">DNA replication regulator SLD2</fullName>
    </recommendedName>
</protein>
<feature type="compositionally biased region" description="Basic and acidic residues" evidence="9">
    <location>
        <begin position="39"/>
        <end position="61"/>
    </location>
</feature>
<feature type="compositionally biased region" description="Basic and acidic residues" evidence="9">
    <location>
        <begin position="407"/>
        <end position="416"/>
    </location>
</feature>
<evidence type="ECO:0000313" key="11">
    <source>
        <dbReference type="Proteomes" id="UP000664534"/>
    </source>
</evidence>
<dbReference type="FunFam" id="1.10.10.1460:FF:000001">
    <property type="entry name" value="DNA replication regulator Sld2"/>
    <property type="match status" value="1"/>
</dbReference>
<dbReference type="GO" id="GO:0003697">
    <property type="term" value="F:single-stranded DNA binding"/>
    <property type="evidence" value="ECO:0007669"/>
    <property type="project" value="TreeGrafter"/>
</dbReference>
<dbReference type="CDD" id="cd22289">
    <property type="entry name" value="RecQL4_SLD2_NTD"/>
    <property type="match status" value="1"/>
</dbReference>
<feature type="region of interest" description="Disordered" evidence="9">
    <location>
        <begin position="33"/>
        <end position="136"/>
    </location>
</feature>
<gene>
    <name evidence="10" type="primary">RPN12_2</name>
    <name evidence="10" type="ORF">IMSHALPRED_005567</name>
</gene>
<comment type="function">
    <text evidence="7 8">Has a role in the initiation of DNA replication. Required at S-phase checkpoint.</text>
</comment>
<dbReference type="GO" id="GO:0031261">
    <property type="term" value="C:DNA replication preinitiation complex"/>
    <property type="evidence" value="ECO:0007669"/>
    <property type="project" value="TreeGrafter"/>
</dbReference>
<comment type="subcellular location">
    <subcellularLocation>
        <location evidence="1 8">Nucleus</location>
    </subcellularLocation>
</comment>
<feature type="region of interest" description="Disordered" evidence="9">
    <location>
        <begin position="407"/>
        <end position="441"/>
    </location>
</feature>
<dbReference type="GO" id="GO:0000727">
    <property type="term" value="P:double-strand break repair via break-induced replication"/>
    <property type="evidence" value="ECO:0007669"/>
    <property type="project" value="TreeGrafter"/>
</dbReference>
<keyword evidence="11" id="KW-1185">Reference proteome</keyword>
<sequence>MKDPICVNAMEIDTLAKTLRLELKEWEQSFAAAHHGRKAGREDIKQHPEIAHKYKLYDRLRRPSKQAGPHNATPSKKRPTINPEPFPTSHSPYKRPKLAHSIHSSAVHSHDPPSPTCLFPRTHRTSIGPTPQKDGQVLGLFDQLSAASKSQTPPKRKALALVENDMQATPSKRPQLQHRKDTHESHHKSSLGGTKSKPLNELLTPFSRRTKDFSTPASRSGVSKLRFDETPAFLRRDSQSAGMGKENVSADEGVSWSPVAIGKLPKAAGRGLSALVRGLREMEDEALDEELDMLRDMESKSAPRNEEDQPKILVNDSQRPDMPLGPDGGLETDEDGVEYADEGKGRDGKPLKVWKKKGQKRTTRRVLMKPNSAKWQPEPAWRVGQANGDEEDGIAETQIVGAVRSTDWKEHDRNSDGYEDIVGSQGATEAGNGRGNAFDKDLEKKESLAKKVKKKISATAHANFRALKIRGKQSKEKKGGRFGRKR</sequence>
<dbReference type="GO" id="GO:0003688">
    <property type="term" value="F:DNA replication origin binding"/>
    <property type="evidence" value="ECO:0007669"/>
    <property type="project" value="TreeGrafter"/>
</dbReference>
<dbReference type="Gene3D" id="1.10.10.1460">
    <property type="match status" value="1"/>
</dbReference>
<keyword evidence="5 8" id="KW-0539">Nucleus</keyword>
<evidence type="ECO:0000256" key="2">
    <source>
        <dbReference type="ARBA" id="ARBA00007276"/>
    </source>
</evidence>
<dbReference type="PANTHER" id="PTHR28124">
    <property type="entry name" value="DNA REPLICATION REGULATOR SLD2"/>
    <property type="match status" value="1"/>
</dbReference>
<evidence type="ECO:0000256" key="5">
    <source>
        <dbReference type="ARBA" id="ARBA00023242"/>
    </source>
</evidence>
<dbReference type="GO" id="GO:0006270">
    <property type="term" value="P:DNA replication initiation"/>
    <property type="evidence" value="ECO:0007669"/>
    <property type="project" value="UniProtKB-UniRule"/>
</dbReference>
<comment type="caution">
    <text evidence="10">The sequence shown here is derived from an EMBL/GenBank/DDBJ whole genome shotgun (WGS) entry which is preliminary data.</text>
</comment>
<proteinExistence type="inferred from homology"/>
<evidence type="ECO:0000256" key="1">
    <source>
        <dbReference type="ARBA" id="ARBA00004123"/>
    </source>
</evidence>
<dbReference type="Pfam" id="PF11719">
    <property type="entry name" value="Drc1-Sld2"/>
    <property type="match status" value="1"/>
</dbReference>
<feature type="compositionally biased region" description="Basic residues" evidence="9">
    <location>
        <begin position="352"/>
        <end position="367"/>
    </location>
</feature>
<feature type="region of interest" description="Disordered" evidence="9">
    <location>
        <begin position="297"/>
        <end position="392"/>
    </location>
</feature>
<keyword evidence="4 8" id="KW-0235">DNA replication</keyword>